<dbReference type="EMBL" id="CAMXCT030003320">
    <property type="protein sequence ID" value="CAL4791027.1"/>
    <property type="molecule type" value="Genomic_DNA"/>
</dbReference>
<name>A0A9P1GAJ0_9DINO</name>
<feature type="non-terminal residue" evidence="1">
    <location>
        <position position="162"/>
    </location>
</feature>
<dbReference type="Proteomes" id="UP001152797">
    <property type="component" value="Unassembled WGS sequence"/>
</dbReference>
<sequence length="162" mass="18091">MNRACIKLHNEVFGGCCFTNICNMVTHTKVFKKKEDHWAPANLKLAQKAWCATHKKMCEISFTKDDVPLVGAPCILFSQYGLGEGFQNEVKSRCQKASIKFQQKALVSLHENVPAYDEAGPQDVRAPQQSVECDRKRRLMSGEEQLAALGYPCLQELASAAK</sequence>
<reference evidence="2" key="2">
    <citation type="submission" date="2024-04" db="EMBL/GenBank/DDBJ databases">
        <authorList>
            <person name="Chen Y."/>
            <person name="Shah S."/>
            <person name="Dougan E. K."/>
            <person name="Thang M."/>
            <person name="Chan C."/>
        </authorList>
    </citation>
    <scope>NUCLEOTIDE SEQUENCE [LARGE SCALE GENOMIC DNA]</scope>
</reference>
<reference evidence="1" key="1">
    <citation type="submission" date="2022-10" db="EMBL/GenBank/DDBJ databases">
        <authorList>
            <person name="Chen Y."/>
            <person name="Dougan E. K."/>
            <person name="Chan C."/>
            <person name="Rhodes N."/>
            <person name="Thang M."/>
        </authorList>
    </citation>
    <scope>NUCLEOTIDE SEQUENCE</scope>
</reference>
<dbReference type="AlphaFoldDB" id="A0A9P1GAJ0"/>
<dbReference type="EMBL" id="CAMXCT020003320">
    <property type="protein sequence ID" value="CAL1157090.1"/>
    <property type="molecule type" value="Genomic_DNA"/>
</dbReference>
<evidence type="ECO:0000313" key="3">
    <source>
        <dbReference type="Proteomes" id="UP001152797"/>
    </source>
</evidence>
<organism evidence="1">
    <name type="scientific">Cladocopium goreaui</name>
    <dbReference type="NCBI Taxonomy" id="2562237"/>
    <lineage>
        <taxon>Eukaryota</taxon>
        <taxon>Sar</taxon>
        <taxon>Alveolata</taxon>
        <taxon>Dinophyceae</taxon>
        <taxon>Suessiales</taxon>
        <taxon>Symbiodiniaceae</taxon>
        <taxon>Cladocopium</taxon>
    </lineage>
</organism>
<gene>
    <name evidence="1" type="ORF">C1SCF055_LOCUS29562</name>
</gene>
<keyword evidence="3" id="KW-1185">Reference proteome</keyword>
<proteinExistence type="predicted"/>
<protein>
    <submittedName>
        <fullName evidence="1">Uncharacterized protein</fullName>
    </submittedName>
</protein>
<evidence type="ECO:0000313" key="2">
    <source>
        <dbReference type="EMBL" id="CAL1157090.1"/>
    </source>
</evidence>
<accession>A0A9P1GAJ0</accession>
<comment type="caution">
    <text evidence="1">The sequence shown here is derived from an EMBL/GenBank/DDBJ whole genome shotgun (WGS) entry which is preliminary data.</text>
</comment>
<evidence type="ECO:0000313" key="1">
    <source>
        <dbReference type="EMBL" id="CAI4003715.1"/>
    </source>
</evidence>
<dbReference type="EMBL" id="CAMXCT010003320">
    <property type="protein sequence ID" value="CAI4003715.1"/>
    <property type="molecule type" value="Genomic_DNA"/>
</dbReference>